<feature type="domain" description="Transposase for insertion sequence element IS21-like C-terminal" evidence="1">
    <location>
        <begin position="50"/>
        <end position="116"/>
    </location>
</feature>
<comment type="caution">
    <text evidence="2">The sequence shown here is derived from an EMBL/GenBank/DDBJ whole genome shotgun (WGS) entry which is preliminary data.</text>
</comment>
<evidence type="ECO:0000313" key="3">
    <source>
        <dbReference type="Proteomes" id="UP000029055"/>
    </source>
</evidence>
<proteinExistence type="predicted"/>
<reference evidence="2 3" key="1">
    <citation type="submission" date="2014-03" db="EMBL/GenBank/DDBJ databases">
        <title>Genomics of Bifidobacteria.</title>
        <authorList>
            <person name="Ventura M."/>
            <person name="Milani C."/>
            <person name="Lugli G.A."/>
        </authorList>
    </citation>
    <scope>NUCLEOTIDE SEQUENCE [LARGE SCALE GENOMIC DNA]</scope>
    <source>
        <strain evidence="2 3">LMG 11597</strain>
    </source>
</reference>
<evidence type="ECO:0000259" key="1">
    <source>
        <dbReference type="Pfam" id="PF22483"/>
    </source>
</evidence>
<organism evidence="2 3">
    <name type="scientific">Bifidobacterium subtile</name>
    <dbReference type="NCBI Taxonomy" id="77635"/>
    <lineage>
        <taxon>Bacteria</taxon>
        <taxon>Bacillati</taxon>
        <taxon>Actinomycetota</taxon>
        <taxon>Actinomycetes</taxon>
        <taxon>Bifidobacteriales</taxon>
        <taxon>Bifidobacteriaceae</taxon>
        <taxon>Bifidobacterium</taxon>
    </lineage>
</organism>
<protein>
    <submittedName>
        <fullName evidence="2">Transposase</fullName>
    </submittedName>
</protein>
<dbReference type="InterPro" id="IPR054353">
    <property type="entry name" value="IstA-like_C"/>
</dbReference>
<keyword evidence="3" id="KW-1185">Reference proteome</keyword>
<dbReference type="Proteomes" id="UP000029055">
    <property type="component" value="Unassembled WGS sequence"/>
</dbReference>
<sequence>MRDHQFGSLDGLRTAIRAWLVEYNSRPFQKRDGSRLSVFEGEEKPLLIALPPVAYEVMDWVYGRRVQANGHVAYARNWYSVPYAYVGSTVDLGIGANTLEIWHKNTRLCTHRLLPASASNKYSTNGADLPGKTMWRPWDRTTMRAVGSNSVCLFNRKWAV</sequence>
<dbReference type="PANTHER" id="PTHR35004:SF8">
    <property type="entry name" value="TRANSPOSASE RV3428C-RELATED"/>
    <property type="match status" value="1"/>
</dbReference>
<dbReference type="STRING" id="77635.BISU_2386"/>
<gene>
    <name evidence="2" type="ORF">BISU_2386</name>
</gene>
<dbReference type="Pfam" id="PF22483">
    <property type="entry name" value="Mu-transpos_C_2"/>
    <property type="match status" value="1"/>
</dbReference>
<accession>A0A087DP32</accession>
<dbReference type="AlphaFoldDB" id="A0A087DP32"/>
<evidence type="ECO:0000313" key="2">
    <source>
        <dbReference type="EMBL" id="KFI97282.1"/>
    </source>
</evidence>
<dbReference type="EMBL" id="JGZR01000024">
    <property type="protein sequence ID" value="KFI97282.1"/>
    <property type="molecule type" value="Genomic_DNA"/>
</dbReference>
<name>A0A087DP32_9BIFI</name>
<dbReference type="PANTHER" id="PTHR35004">
    <property type="entry name" value="TRANSPOSASE RV3428C-RELATED"/>
    <property type="match status" value="1"/>
</dbReference>
<dbReference type="eggNOG" id="COG4584">
    <property type="taxonomic scope" value="Bacteria"/>
</dbReference>